<dbReference type="Proteomes" id="UP000324222">
    <property type="component" value="Unassembled WGS sequence"/>
</dbReference>
<dbReference type="Pfam" id="PF14605">
    <property type="entry name" value="Nup35_RRM_2"/>
    <property type="match status" value="1"/>
</dbReference>
<keyword evidence="4" id="KW-1185">Reference proteome</keyword>
<dbReference type="InterPro" id="IPR012677">
    <property type="entry name" value="Nucleotide-bd_a/b_plait_sf"/>
</dbReference>
<evidence type="ECO:0000313" key="4">
    <source>
        <dbReference type="Proteomes" id="UP000324222"/>
    </source>
</evidence>
<evidence type="ECO:0000256" key="1">
    <source>
        <dbReference type="ARBA" id="ARBA00022884"/>
    </source>
</evidence>
<dbReference type="AlphaFoldDB" id="A0A5B7ES30"/>
<reference evidence="3 4" key="1">
    <citation type="submission" date="2019-05" db="EMBL/GenBank/DDBJ databases">
        <title>Another draft genome of Portunus trituberculatus and its Hox gene families provides insights of decapod evolution.</title>
        <authorList>
            <person name="Jeong J.-H."/>
            <person name="Song I."/>
            <person name="Kim S."/>
            <person name="Choi T."/>
            <person name="Kim D."/>
            <person name="Ryu S."/>
            <person name="Kim W."/>
        </authorList>
    </citation>
    <scope>NUCLEOTIDE SEQUENCE [LARGE SCALE GENOMIC DNA]</scope>
    <source>
        <tissue evidence="3">Muscle</tissue>
    </source>
</reference>
<feature type="compositionally biased region" description="Acidic residues" evidence="2">
    <location>
        <begin position="391"/>
        <end position="404"/>
    </location>
</feature>
<dbReference type="OrthoDB" id="443401at2759"/>
<evidence type="ECO:0000256" key="2">
    <source>
        <dbReference type="SAM" id="MobiDB-lite"/>
    </source>
</evidence>
<feature type="region of interest" description="Disordered" evidence="2">
    <location>
        <begin position="195"/>
        <end position="242"/>
    </location>
</feature>
<dbReference type="Gene3D" id="3.30.70.330">
    <property type="match status" value="1"/>
</dbReference>
<name>A0A5B7ES30_PORTR</name>
<proteinExistence type="predicted"/>
<dbReference type="EMBL" id="VSRR010003759">
    <property type="protein sequence ID" value="MPC37361.1"/>
    <property type="molecule type" value="Genomic_DNA"/>
</dbReference>
<dbReference type="InterPro" id="IPR035979">
    <property type="entry name" value="RBD_domain_sf"/>
</dbReference>
<comment type="caution">
    <text evidence="3">The sequence shown here is derived from an EMBL/GenBank/DDBJ whole genome shotgun (WGS) entry which is preliminary data.</text>
</comment>
<dbReference type="PANTHER" id="PTHR14398">
    <property type="entry name" value="RNA RECOGNITION RRM/RNP DOMAIN"/>
    <property type="match status" value="1"/>
</dbReference>
<dbReference type="InterPro" id="IPR045137">
    <property type="entry name" value="RBM26/27"/>
</dbReference>
<protein>
    <submittedName>
        <fullName evidence="3">RNA-binding protein 26</fullName>
    </submittedName>
</protein>
<feature type="compositionally biased region" description="Acidic residues" evidence="2">
    <location>
        <begin position="367"/>
        <end position="384"/>
    </location>
</feature>
<feature type="region of interest" description="Disordered" evidence="2">
    <location>
        <begin position="329"/>
        <end position="410"/>
    </location>
</feature>
<dbReference type="GO" id="GO:0003723">
    <property type="term" value="F:RNA binding"/>
    <property type="evidence" value="ECO:0007669"/>
    <property type="project" value="UniProtKB-KW"/>
</dbReference>
<dbReference type="SUPFAM" id="SSF54928">
    <property type="entry name" value="RNA-binding domain, RBD"/>
    <property type="match status" value="1"/>
</dbReference>
<accession>A0A5B7ES30</accession>
<feature type="compositionally biased region" description="Gly residues" evidence="2">
    <location>
        <begin position="216"/>
        <end position="230"/>
    </location>
</feature>
<gene>
    <name evidence="3" type="primary">Rbm26</name>
    <name evidence="3" type="ORF">E2C01_030834</name>
</gene>
<feature type="compositionally biased region" description="Polar residues" evidence="2">
    <location>
        <begin position="350"/>
        <end position="363"/>
    </location>
</feature>
<sequence length="410" mass="45858">MERCAHTCTLSFIAHSFSGQVHHEGNPENALVTFNSHSEANAAYRSTEAVLNNRFIKLFWHNPQNKSDRTVSYSTQPMRPVHDRLGVRHPNKTLNKTVVETPGDDKNEKVLLKKAETNKATMKADEKKQLLETIKSLQGAIDSTRSELSNVETPKSKAQLDKEILDTELELYAVQAESGDASKLRMRLTQLRAQQQAAGYPPSRPYRHSPYNTRGGPYGSGRGRGAGRGGVRGRGRTGRGYSHSFASVDRRTTKINASGFEREDKDEVLAHFATLGKITNYVWDGQTPAITIQYSTRREAEKAMNEGRTLGDRLLTLTWAFDAALPLTSQTPATAPTPSPSQQPQLSPHSYANVTPHSTTTLLSPDETLEEITEEIVEEVETEEGDHAVLFEEEEEEVEEEEEEVRSWRR</sequence>
<keyword evidence="1" id="KW-0694">RNA-binding</keyword>
<dbReference type="GO" id="GO:0005634">
    <property type="term" value="C:nucleus"/>
    <property type="evidence" value="ECO:0007669"/>
    <property type="project" value="TreeGrafter"/>
</dbReference>
<organism evidence="3 4">
    <name type="scientific">Portunus trituberculatus</name>
    <name type="common">Swimming crab</name>
    <name type="synonym">Neptunus trituberculatus</name>
    <dbReference type="NCBI Taxonomy" id="210409"/>
    <lineage>
        <taxon>Eukaryota</taxon>
        <taxon>Metazoa</taxon>
        <taxon>Ecdysozoa</taxon>
        <taxon>Arthropoda</taxon>
        <taxon>Crustacea</taxon>
        <taxon>Multicrustacea</taxon>
        <taxon>Malacostraca</taxon>
        <taxon>Eumalacostraca</taxon>
        <taxon>Eucarida</taxon>
        <taxon>Decapoda</taxon>
        <taxon>Pleocyemata</taxon>
        <taxon>Brachyura</taxon>
        <taxon>Eubrachyura</taxon>
        <taxon>Portunoidea</taxon>
        <taxon>Portunidae</taxon>
        <taxon>Portuninae</taxon>
        <taxon>Portunus</taxon>
    </lineage>
</organism>
<evidence type="ECO:0000313" key="3">
    <source>
        <dbReference type="EMBL" id="MPC37361.1"/>
    </source>
</evidence>
<dbReference type="PANTHER" id="PTHR14398:SF0">
    <property type="entry name" value="ZINC FINGER PROTEIN SWM"/>
    <property type="match status" value="1"/>
</dbReference>